<name>A0A8C8YET9_PROSS</name>
<dbReference type="GO" id="GO:0005634">
    <property type="term" value="C:nucleus"/>
    <property type="evidence" value="ECO:0007669"/>
    <property type="project" value="TreeGrafter"/>
</dbReference>
<accession>A0A8C8YET9</accession>
<feature type="region of interest" description="Disordered" evidence="1">
    <location>
        <begin position="37"/>
        <end position="56"/>
    </location>
</feature>
<dbReference type="AlphaFoldDB" id="A0A8C8YET9"/>
<feature type="chain" id="PRO_5034180304" evidence="2">
    <location>
        <begin position="16"/>
        <end position="56"/>
    </location>
</feature>
<dbReference type="Ensembl" id="ENSPSMT00000003302.1">
    <property type="protein sequence ID" value="ENSPSMP00000002752.1"/>
    <property type="gene ID" value="ENSPSMG00000002198.1"/>
</dbReference>
<feature type="signal peptide" evidence="2">
    <location>
        <begin position="1"/>
        <end position="15"/>
    </location>
</feature>
<keyword evidence="4" id="KW-1185">Reference proteome</keyword>
<organism evidence="3 4">
    <name type="scientific">Prolemur simus</name>
    <name type="common">Greater bamboo lemur</name>
    <name type="synonym">Hapalemur simus</name>
    <dbReference type="NCBI Taxonomy" id="1328070"/>
    <lineage>
        <taxon>Eukaryota</taxon>
        <taxon>Metazoa</taxon>
        <taxon>Chordata</taxon>
        <taxon>Craniata</taxon>
        <taxon>Vertebrata</taxon>
        <taxon>Euteleostomi</taxon>
        <taxon>Mammalia</taxon>
        <taxon>Eutheria</taxon>
        <taxon>Euarchontoglires</taxon>
        <taxon>Primates</taxon>
        <taxon>Strepsirrhini</taxon>
        <taxon>Lemuriformes</taxon>
        <taxon>Lemuridae</taxon>
        <taxon>Prolemur</taxon>
    </lineage>
</organism>
<dbReference type="PANTHER" id="PTHR47282:SF1">
    <property type="entry name" value="PGC-1 AND ERR-INDUCED REGULATOR IN MUSCLE PROTEIN 1"/>
    <property type="match status" value="1"/>
</dbReference>
<sequence length="56" mass="6155">MCLVFVAFATWAVRTSDLHTPDAWKTGLGAWGEGRGAWRSDDSRGSSRPRVCGRLC</sequence>
<keyword evidence="2" id="KW-0732">Signal</keyword>
<dbReference type="GO" id="GO:0014850">
    <property type="term" value="P:response to muscle activity"/>
    <property type="evidence" value="ECO:0007669"/>
    <property type="project" value="TreeGrafter"/>
</dbReference>
<evidence type="ECO:0000313" key="4">
    <source>
        <dbReference type="Proteomes" id="UP000694414"/>
    </source>
</evidence>
<reference evidence="3" key="1">
    <citation type="submission" date="2025-08" db="UniProtKB">
        <authorList>
            <consortium name="Ensembl"/>
        </authorList>
    </citation>
    <scope>IDENTIFICATION</scope>
</reference>
<protein>
    <submittedName>
        <fullName evidence="3">Uncharacterized protein</fullName>
    </submittedName>
</protein>
<dbReference type="Proteomes" id="UP000694414">
    <property type="component" value="Unplaced"/>
</dbReference>
<evidence type="ECO:0000256" key="1">
    <source>
        <dbReference type="SAM" id="MobiDB-lite"/>
    </source>
</evidence>
<evidence type="ECO:0000313" key="3">
    <source>
        <dbReference type="Ensembl" id="ENSPSMP00000002752.1"/>
    </source>
</evidence>
<evidence type="ECO:0000256" key="2">
    <source>
        <dbReference type="SAM" id="SignalP"/>
    </source>
</evidence>
<proteinExistence type="predicted"/>
<reference evidence="3" key="2">
    <citation type="submission" date="2025-09" db="UniProtKB">
        <authorList>
            <consortium name="Ensembl"/>
        </authorList>
    </citation>
    <scope>IDENTIFICATION</scope>
</reference>
<dbReference type="PANTHER" id="PTHR47282">
    <property type="entry name" value="PGC-1 AND ERR-INDUCED REGULATOR IN MUSCLE PROTEIN 1"/>
    <property type="match status" value="1"/>
</dbReference>
<dbReference type="InterPro" id="IPR043442">
    <property type="entry name" value="Perm1"/>
</dbReference>
<dbReference type="GO" id="GO:0005737">
    <property type="term" value="C:cytoplasm"/>
    <property type="evidence" value="ECO:0007669"/>
    <property type="project" value="TreeGrafter"/>
</dbReference>
<dbReference type="GO" id="GO:0006355">
    <property type="term" value="P:regulation of DNA-templated transcription"/>
    <property type="evidence" value="ECO:0007669"/>
    <property type="project" value="InterPro"/>
</dbReference>